<evidence type="ECO:0000313" key="2">
    <source>
        <dbReference type="Proteomes" id="UP001529510"/>
    </source>
</evidence>
<dbReference type="Proteomes" id="UP001529510">
    <property type="component" value="Unassembled WGS sequence"/>
</dbReference>
<sequence>MAGFGNLLMAVIRASDLAVASGPLRFCETCESDGTPVSLLAAAFSPQAPIWPIRRQPPQILLQLAPFLQFSETSPETLNV</sequence>
<organism evidence="1 2">
    <name type="scientific">Cirrhinus mrigala</name>
    <name type="common">Mrigala</name>
    <dbReference type="NCBI Taxonomy" id="683832"/>
    <lineage>
        <taxon>Eukaryota</taxon>
        <taxon>Metazoa</taxon>
        <taxon>Chordata</taxon>
        <taxon>Craniata</taxon>
        <taxon>Vertebrata</taxon>
        <taxon>Euteleostomi</taxon>
        <taxon>Actinopterygii</taxon>
        <taxon>Neopterygii</taxon>
        <taxon>Teleostei</taxon>
        <taxon>Ostariophysi</taxon>
        <taxon>Cypriniformes</taxon>
        <taxon>Cyprinidae</taxon>
        <taxon>Labeoninae</taxon>
        <taxon>Labeonini</taxon>
        <taxon>Cirrhinus</taxon>
    </lineage>
</organism>
<dbReference type="EMBL" id="JAMKFB020000007">
    <property type="protein sequence ID" value="KAL0189781.1"/>
    <property type="molecule type" value="Genomic_DNA"/>
</dbReference>
<keyword evidence="2" id="KW-1185">Reference proteome</keyword>
<dbReference type="AlphaFoldDB" id="A0ABD0QWT9"/>
<reference evidence="1 2" key="1">
    <citation type="submission" date="2024-05" db="EMBL/GenBank/DDBJ databases">
        <title>Genome sequencing and assembly of Indian major carp, Cirrhinus mrigala (Hamilton, 1822).</title>
        <authorList>
            <person name="Mohindra V."/>
            <person name="Chowdhury L.M."/>
            <person name="Lal K."/>
            <person name="Jena J.K."/>
        </authorList>
    </citation>
    <scope>NUCLEOTIDE SEQUENCE [LARGE SCALE GENOMIC DNA]</scope>
    <source>
        <strain evidence="1">CM1030</strain>
        <tissue evidence="1">Blood</tissue>
    </source>
</reference>
<accession>A0ABD0QWT9</accession>
<evidence type="ECO:0000313" key="1">
    <source>
        <dbReference type="EMBL" id="KAL0189781.1"/>
    </source>
</evidence>
<gene>
    <name evidence="1" type="ORF">M9458_016880</name>
</gene>
<protein>
    <submittedName>
        <fullName evidence="1">Uncharacterized protein</fullName>
    </submittedName>
</protein>
<comment type="caution">
    <text evidence="1">The sequence shown here is derived from an EMBL/GenBank/DDBJ whole genome shotgun (WGS) entry which is preliminary data.</text>
</comment>
<name>A0ABD0QWT9_CIRMR</name>
<proteinExistence type="predicted"/>
<feature type="non-terminal residue" evidence="1">
    <location>
        <position position="80"/>
    </location>
</feature>